<dbReference type="PANTHER" id="PTHR19879:SF9">
    <property type="entry name" value="TRANSCRIPTION INITIATION FACTOR TFIID SUBUNIT 5"/>
    <property type="match status" value="1"/>
</dbReference>
<keyword evidence="1 3" id="KW-0853">WD repeat</keyword>
<protein>
    <submittedName>
        <fullName evidence="4">Uncharacterized protein</fullName>
    </submittedName>
</protein>
<keyword evidence="2" id="KW-0677">Repeat</keyword>
<dbReference type="SUPFAM" id="SSF50978">
    <property type="entry name" value="WD40 repeat-like"/>
    <property type="match status" value="1"/>
</dbReference>
<dbReference type="InterPro" id="IPR019775">
    <property type="entry name" value="WD40_repeat_CS"/>
</dbReference>
<sequence length="322" mass="37755">MIIISYVEKIVILNSGTLEKIQEIFMSQNRFGTFSMTNDDKFILFPDKEVLHFYDLSSFRDKETVNVDFQIIFITQSIDNSLVFINGKKRQFYVLAFPVLEWEKSKIITSNEPLDRTKMVIKEDGYFKTWDFETDKTENIIENKPGGWEVQNEENFFVYCYSDYTFSKVNIPTKTISTITLDRNVYEMIRSVAFSPDTKYFMTGTEKRVLLWDCESMTILKEFKGHDSTSWTMCYLAKSNAIAGMAQNKTVRVWDIETTKEISVITETCKTYTMNITHNEEMLILVPVDSSTNIWDWRKNIRLHTIRGIEPPIVRISITEND</sequence>
<dbReference type="PROSITE" id="PS00678">
    <property type="entry name" value="WD_REPEATS_1"/>
    <property type="match status" value="1"/>
</dbReference>
<keyword evidence="5" id="KW-1185">Reference proteome</keyword>
<proteinExistence type="predicted"/>
<evidence type="ECO:0000313" key="4">
    <source>
        <dbReference type="EMBL" id="CAG9325631.1"/>
    </source>
</evidence>
<name>A0AAU9JBZ7_9CILI</name>
<accession>A0AAU9JBZ7</accession>
<dbReference type="Proteomes" id="UP001162131">
    <property type="component" value="Unassembled WGS sequence"/>
</dbReference>
<dbReference type="Gene3D" id="2.130.10.10">
    <property type="entry name" value="YVTN repeat-like/Quinoprotein amine dehydrogenase"/>
    <property type="match status" value="1"/>
</dbReference>
<evidence type="ECO:0000256" key="3">
    <source>
        <dbReference type="PROSITE-ProRule" id="PRU00221"/>
    </source>
</evidence>
<reference evidence="4" key="1">
    <citation type="submission" date="2021-09" db="EMBL/GenBank/DDBJ databases">
        <authorList>
            <consortium name="AG Swart"/>
            <person name="Singh M."/>
            <person name="Singh A."/>
            <person name="Seah K."/>
            <person name="Emmerich C."/>
        </authorList>
    </citation>
    <scope>NUCLEOTIDE SEQUENCE</scope>
    <source>
        <strain evidence="4">ATCC30299</strain>
    </source>
</reference>
<dbReference type="PROSITE" id="PS50082">
    <property type="entry name" value="WD_REPEATS_2"/>
    <property type="match status" value="1"/>
</dbReference>
<evidence type="ECO:0000313" key="5">
    <source>
        <dbReference type="Proteomes" id="UP001162131"/>
    </source>
</evidence>
<comment type="caution">
    <text evidence="4">The sequence shown here is derived from an EMBL/GenBank/DDBJ whole genome shotgun (WGS) entry which is preliminary data.</text>
</comment>
<dbReference type="InterPro" id="IPR015943">
    <property type="entry name" value="WD40/YVTN_repeat-like_dom_sf"/>
</dbReference>
<dbReference type="EMBL" id="CAJZBQ010000039">
    <property type="protein sequence ID" value="CAG9325631.1"/>
    <property type="molecule type" value="Genomic_DNA"/>
</dbReference>
<dbReference type="InterPro" id="IPR036322">
    <property type="entry name" value="WD40_repeat_dom_sf"/>
</dbReference>
<dbReference type="AlphaFoldDB" id="A0AAU9JBZ7"/>
<dbReference type="Pfam" id="PF00400">
    <property type="entry name" value="WD40"/>
    <property type="match status" value="2"/>
</dbReference>
<gene>
    <name evidence="4" type="ORF">BSTOLATCC_MIC39431</name>
</gene>
<dbReference type="SMART" id="SM00320">
    <property type="entry name" value="WD40"/>
    <property type="match status" value="2"/>
</dbReference>
<dbReference type="PANTHER" id="PTHR19879">
    <property type="entry name" value="TRANSCRIPTION INITIATION FACTOR TFIID"/>
    <property type="match status" value="1"/>
</dbReference>
<evidence type="ECO:0000256" key="1">
    <source>
        <dbReference type="ARBA" id="ARBA00022574"/>
    </source>
</evidence>
<dbReference type="InterPro" id="IPR001680">
    <property type="entry name" value="WD40_rpt"/>
</dbReference>
<evidence type="ECO:0000256" key="2">
    <source>
        <dbReference type="ARBA" id="ARBA00022737"/>
    </source>
</evidence>
<feature type="repeat" description="WD" evidence="3">
    <location>
        <begin position="223"/>
        <end position="264"/>
    </location>
</feature>
<organism evidence="4 5">
    <name type="scientific">Blepharisma stoltei</name>
    <dbReference type="NCBI Taxonomy" id="1481888"/>
    <lineage>
        <taxon>Eukaryota</taxon>
        <taxon>Sar</taxon>
        <taxon>Alveolata</taxon>
        <taxon>Ciliophora</taxon>
        <taxon>Postciliodesmatophora</taxon>
        <taxon>Heterotrichea</taxon>
        <taxon>Heterotrichida</taxon>
        <taxon>Blepharismidae</taxon>
        <taxon>Blepharisma</taxon>
    </lineage>
</organism>